<dbReference type="EnsemblProtists" id="HpaT808821">
    <property type="protein sequence ID" value="HpaP808821"/>
    <property type="gene ID" value="HpaG808821"/>
</dbReference>
<accession>M4BQY2</accession>
<dbReference type="InParanoid" id="M4BQY2"/>
<reference evidence="1" key="2">
    <citation type="submission" date="2015-06" db="UniProtKB">
        <authorList>
            <consortium name="EnsemblProtists"/>
        </authorList>
    </citation>
    <scope>IDENTIFICATION</scope>
    <source>
        <strain evidence="1">Emoy2</strain>
    </source>
</reference>
<dbReference type="AlphaFoldDB" id="M4BQY2"/>
<keyword evidence="2" id="KW-1185">Reference proteome</keyword>
<reference evidence="2" key="1">
    <citation type="journal article" date="2010" name="Science">
        <title>Signatures of adaptation to obligate biotrophy in the Hyaloperonospora arabidopsidis genome.</title>
        <authorList>
            <person name="Baxter L."/>
            <person name="Tripathy S."/>
            <person name="Ishaque N."/>
            <person name="Boot N."/>
            <person name="Cabral A."/>
            <person name="Kemen E."/>
            <person name="Thines M."/>
            <person name="Ah-Fong A."/>
            <person name="Anderson R."/>
            <person name="Badejoko W."/>
            <person name="Bittner-Eddy P."/>
            <person name="Boore J.L."/>
            <person name="Chibucos M.C."/>
            <person name="Coates M."/>
            <person name="Dehal P."/>
            <person name="Delehaunty K."/>
            <person name="Dong S."/>
            <person name="Downton P."/>
            <person name="Dumas B."/>
            <person name="Fabro G."/>
            <person name="Fronick C."/>
            <person name="Fuerstenberg S.I."/>
            <person name="Fulton L."/>
            <person name="Gaulin E."/>
            <person name="Govers F."/>
            <person name="Hughes L."/>
            <person name="Humphray S."/>
            <person name="Jiang R.H."/>
            <person name="Judelson H."/>
            <person name="Kamoun S."/>
            <person name="Kyung K."/>
            <person name="Meijer H."/>
            <person name="Minx P."/>
            <person name="Morris P."/>
            <person name="Nelson J."/>
            <person name="Phuntumart V."/>
            <person name="Qutob D."/>
            <person name="Rehmany A."/>
            <person name="Rougon-Cardoso A."/>
            <person name="Ryden P."/>
            <person name="Torto-Alalibo T."/>
            <person name="Studholme D."/>
            <person name="Wang Y."/>
            <person name="Win J."/>
            <person name="Wood J."/>
            <person name="Clifton S.W."/>
            <person name="Rogers J."/>
            <person name="Van den Ackerveken G."/>
            <person name="Jones J.D."/>
            <person name="McDowell J.M."/>
            <person name="Beynon J."/>
            <person name="Tyler B.M."/>
        </authorList>
    </citation>
    <scope>NUCLEOTIDE SEQUENCE [LARGE SCALE GENOMIC DNA]</scope>
    <source>
        <strain evidence="2">Emoy2</strain>
    </source>
</reference>
<name>M4BQY2_HYAAE</name>
<proteinExistence type="predicted"/>
<dbReference type="VEuPathDB" id="FungiDB:HpaG808821"/>
<dbReference type="Proteomes" id="UP000011713">
    <property type="component" value="Unassembled WGS sequence"/>
</dbReference>
<protein>
    <submittedName>
        <fullName evidence="1">Uncharacterized protein</fullName>
    </submittedName>
</protein>
<dbReference type="HOGENOM" id="CLU_1974799_0_0_1"/>
<organism evidence="1 2">
    <name type="scientific">Hyaloperonospora arabidopsidis (strain Emoy2)</name>
    <name type="common">Downy mildew agent</name>
    <name type="synonym">Peronospora arabidopsidis</name>
    <dbReference type="NCBI Taxonomy" id="559515"/>
    <lineage>
        <taxon>Eukaryota</taxon>
        <taxon>Sar</taxon>
        <taxon>Stramenopiles</taxon>
        <taxon>Oomycota</taxon>
        <taxon>Peronosporomycetes</taxon>
        <taxon>Peronosporales</taxon>
        <taxon>Peronosporaceae</taxon>
        <taxon>Hyaloperonospora</taxon>
    </lineage>
</organism>
<evidence type="ECO:0000313" key="2">
    <source>
        <dbReference type="Proteomes" id="UP000011713"/>
    </source>
</evidence>
<dbReference type="EMBL" id="JH598602">
    <property type="status" value="NOT_ANNOTATED_CDS"/>
    <property type="molecule type" value="Genomic_DNA"/>
</dbReference>
<evidence type="ECO:0000313" key="1">
    <source>
        <dbReference type="EnsemblProtists" id="HpaP808821"/>
    </source>
</evidence>
<sequence length="127" mass="14333">MTTKRPQCLFLELNSRLSTTPLIVTQVVSSTKTRVKNVWELAITYTRPWDVSISKITLSRSLVYYIDAWVGDQVGQKLSWVGLYGPCGGGGVEGVRIGVVEPKAKIWVRRKSKMNGRRLPMKRLLIV</sequence>